<feature type="compositionally biased region" description="Low complexity" evidence="2">
    <location>
        <begin position="72"/>
        <end position="88"/>
    </location>
</feature>
<dbReference type="OrthoDB" id="1923159at2759"/>
<feature type="compositionally biased region" description="Basic and acidic residues" evidence="2">
    <location>
        <begin position="425"/>
        <end position="438"/>
    </location>
</feature>
<feature type="region of interest" description="Disordered" evidence="2">
    <location>
        <begin position="333"/>
        <end position="486"/>
    </location>
</feature>
<feature type="non-terminal residue" evidence="3">
    <location>
        <position position="1"/>
    </location>
</feature>
<feature type="compositionally biased region" description="Pro residues" evidence="2">
    <location>
        <begin position="660"/>
        <end position="674"/>
    </location>
</feature>
<reference evidence="3" key="1">
    <citation type="journal article" date="2020" name="Stud. Mycol.">
        <title>101 Dothideomycetes genomes: a test case for predicting lifestyles and emergence of pathogens.</title>
        <authorList>
            <person name="Haridas S."/>
            <person name="Albert R."/>
            <person name="Binder M."/>
            <person name="Bloem J."/>
            <person name="Labutti K."/>
            <person name="Salamov A."/>
            <person name="Andreopoulos B."/>
            <person name="Baker S."/>
            <person name="Barry K."/>
            <person name="Bills G."/>
            <person name="Bluhm B."/>
            <person name="Cannon C."/>
            <person name="Castanera R."/>
            <person name="Culley D."/>
            <person name="Daum C."/>
            <person name="Ezra D."/>
            <person name="Gonzalez J."/>
            <person name="Henrissat B."/>
            <person name="Kuo A."/>
            <person name="Liang C."/>
            <person name="Lipzen A."/>
            <person name="Lutzoni F."/>
            <person name="Magnuson J."/>
            <person name="Mondo S."/>
            <person name="Nolan M."/>
            <person name="Ohm R."/>
            <person name="Pangilinan J."/>
            <person name="Park H.-J."/>
            <person name="Ramirez L."/>
            <person name="Alfaro M."/>
            <person name="Sun H."/>
            <person name="Tritt A."/>
            <person name="Yoshinaga Y."/>
            <person name="Zwiers L.-H."/>
            <person name="Turgeon B."/>
            <person name="Goodwin S."/>
            <person name="Spatafora J."/>
            <person name="Crous P."/>
            <person name="Grigoriev I."/>
        </authorList>
    </citation>
    <scope>NUCLEOTIDE SEQUENCE</scope>
    <source>
        <strain evidence="3">CBS 122368</strain>
    </source>
</reference>
<feature type="compositionally biased region" description="Basic and acidic residues" evidence="2">
    <location>
        <begin position="363"/>
        <end position="389"/>
    </location>
</feature>
<feature type="region of interest" description="Disordered" evidence="2">
    <location>
        <begin position="635"/>
        <end position="684"/>
    </location>
</feature>
<feature type="compositionally biased region" description="Polar residues" evidence="2">
    <location>
        <begin position="406"/>
        <end position="422"/>
    </location>
</feature>
<feature type="region of interest" description="Disordered" evidence="2">
    <location>
        <begin position="509"/>
        <end position="529"/>
    </location>
</feature>
<dbReference type="Proteomes" id="UP000800094">
    <property type="component" value="Unassembled WGS sequence"/>
</dbReference>
<feature type="compositionally biased region" description="Polar residues" evidence="2">
    <location>
        <begin position="509"/>
        <end position="523"/>
    </location>
</feature>
<dbReference type="RefSeq" id="XP_033678759.1">
    <property type="nucleotide sequence ID" value="XM_033824160.1"/>
</dbReference>
<feature type="coiled-coil region" evidence="1">
    <location>
        <begin position="812"/>
        <end position="839"/>
    </location>
</feature>
<evidence type="ECO:0000256" key="1">
    <source>
        <dbReference type="SAM" id="Coils"/>
    </source>
</evidence>
<dbReference type="GeneID" id="54577490"/>
<evidence type="ECO:0000256" key="2">
    <source>
        <dbReference type="SAM" id="MobiDB-lite"/>
    </source>
</evidence>
<name>A0A6A6HZY3_9PLEO</name>
<keyword evidence="1" id="KW-0175">Coiled coil</keyword>
<proteinExistence type="predicted"/>
<dbReference type="EMBL" id="ML987204">
    <property type="protein sequence ID" value="KAF2243755.1"/>
    <property type="molecule type" value="Genomic_DNA"/>
</dbReference>
<feature type="region of interest" description="Disordered" evidence="2">
    <location>
        <begin position="63"/>
        <end position="238"/>
    </location>
</feature>
<feature type="compositionally biased region" description="Polar residues" evidence="2">
    <location>
        <begin position="89"/>
        <end position="105"/>
    </location>
</feature>
<accession>A0A6A6HZY3</accession>
<evidence type="ECO:0000313" key="3">
    <source>
        <dbReference type="EMBL" id="KAF2243755.1"/>
    </source>
</evidence>
<sequence>DQDLSAEEEASINVDALVNDSESDHQGVKTPLASQILEQPKRATPTMPPGFSVSAVPISIASTQPVRPLSRSASSTVAPAVPLVPASPGRTSTPGSSEKVTQTTEALEAGTPDPITAVKSGPATPSKSIQREGTAKPKPAQTPKKSTKESVLGEQKESKPATESPPKLAPKSKTVGKKSQASADAGAQKSTQDISAPAATPTSSKRQHPGKLDIAAATKLSENEQPSAASLLRGDTQPKPVRAVSMTAANSVPASPAATSMGSPIKKSIGAKTLRVVATPKTENPPPLSAMSTTSLPHVLTMDKLRSRQASIASLNQPGTPASEMISDTASITSASISRASSPPPVGGKVGTAPMRKKTKSQAKKERQERARQIEEERTLAADDQKSEPEVVQAPIIGRKKKAKKLTNNPKSIPTPVMSQPESPRAIDADADVDKNQEEAEPEPASSPSPKKAHTSKASISSPRPKPVRAPDAAKEKREPTAQSIIADLQRTGELIASTLEFFKPLSSSLAHASRTAQTSGNSGAPPDLKIHFSEADLDALSKKHPVRLHAKDGKPDSRTLITPQGKFFWGLTQELEEKALELEKHIEELKGAARFHARKQTTHQQHTQNISSPAQSKDMLPALATALKEAGAKLSKSAASGQPMPKLDPTAALLGSTLPLPPVHAPGDLPPPQAQAQAQQQTPSDAGAYLNQFVLPKTDNPPTTTPRPEMAAVGGPPGAGTVNVSVNVNKIAKAAKAVAEGGVVGTDLDGTGVMAADLLGGVFVQGLEALVGAGLGLQGNDLSMDVQGLASAFDAGGMSGRRGGRRSVLSVDEAEQAMQAARKDHEALEKKLTTLMKRNKKLVNGGGRA</sequence>
<feature type="compositionally biased region" description="Acidic residues" evidence="2">
    <location>
        <begin position="1"/>
        <end position="10"/>
    </location>
</feature>
<protein>
    <submittedName>
        <fullName evidence="3">Uncharacterized protein</fullName>
    </submittedName>
</protein>
<evidence type="ECO:0000313" key="4">
    <source>
        <dbReference type="Proteomes" id="UP000800094"/>
    </source>
</evidence>
<organism evidence="3 4">
    <name type="scientific">Trematosphaeria pertusa</name>
    <dbReference type="NCBI Taxonomy" id="390896"/>
    <lineage>
        <taxon>Eukaryota</taxon>
        <taxon>Fungi</taxon>
        <taxon>Dikarya</taxon>
        <taxon>Ascomycota</taxon>
        <taxon>Pezizomycotina</taxon>
        <taxon>Dothideomycetes</taxon>
        <taxon>Pleosporomycetidae</taxon>
        <taxon>Pleosporales</taxon>
        <taxon>Massarineae</taxon>
        <taxon>Trematosphaeriaceae</taxon>
        <taxon>Trematosphaeria</taxon>
    </lineage>
</organism>
<feature type="compositionally biased region" description="Polar residues" evidence="2">
    <location>
        <begin position="177"/>
        <end position="204"/>
    </location>
</feature>
<dbReference type="AlphaFoldDB" id="A0A6A6HZY3"/>
<feature type="region of interest" description="Disordered" evidence="2">
    <location>
        <begin position="1"/>
        <end position="50"/>
    </location>
</feature>
<gene>
    <name evidence="3" type="ORF">BU26DRAFT_436104</name>
</gene>
<keyword evidence="4" id="KW-1185">Reference proteome</keyword>